<reference evidence="3 4" key="1">
    <citation type="submission" date="2016-02" db="EMBL/GenBank/DDBJ databases">
        <title>Genome analysis of coral dinoflagellate symbionts highlights evolutionary adaptations to a symbiotic lifestyle.</title>
        <authorList>
            <person name="Aranda M."/>
            <person name="Li Y."/>
            <person name="Liew Y.J."/>
            <person name="Baumgarten S."/>
            <person name="Simakov O."/>
            <person name="Wilson M."/>
            <person name="Piel J."/>
            <person name="Ashoor H."/>
            <person name="Bougouffa S."/>
            <person name="Bajic V.B."/>
            <person name="Ryu T."/>
            <person name="Ravasi T."/>
            <person name="Bayer T."/>
            <person name="Micklem G."/>
            <person name="Kim H."/>
            <person name="Bhak J."/>
            <person name="Lajeunesse T.C."/>
            <person name="Voolstra C.R."/>
        </authorList>
    </citation>
    <scope>NUCLEOTIDE SEQUENCE [LARGE SCALE GENOMIC DNA]</scope>
    <source>
        <strain evidence="3 4">CCMP2467</strain>
    </source>
</reference>
<dbReference type="OrthoDB" id="10668199at2759"/>
<sequence>MGNLGAIMRQMDKAPSTLRGLSDFVSKERKTAANSALFEELNVGRNNVYAVSVSWLYVEEGLNLREVDVERAEMFKNAYLNHPSSVPAIRVKVVVVNGVTRLKIIDGHHRFTGLMAAIAEGAVFEKLIIEEFEGGKDEEVFNMIESANTKHLKMIERAEGFRRLVDWGHEIDSIARRLGLSGVTVRRSLILAKAEERIKKLVRDDKVSGDVAIDVITDCQGTDRDAFDILMASLAKAEQAGKNRVTARYVSSPKKAKVKPKVVRKTFESLLPTLDQLRSQIPPAPTAEHENQIEIAETVPEEVVLRLSPEVARQLMAALSDVEAAKLEEEAEQAAKEAAEAENEGNEEATEAHDGEGCKPRALGKGHSIRRKGKNTDAFLARIKVNYVRQLLSNYDHDKENAYRSSGQEREASCMSQQLYSAIAQHYPSLAAECERQIAQRNTL</sequence>
<dbReference type="InterPro" id="IPR041468">
    <property type="entry name" value="HTH_ParB/Spo0J"/>
</dbReference>
<dbReference type="AlphaFoldDB" id="A0A1Q9BSC2"/>
<feature type="compositionally biased region" description="Basic and acidic residues" evidence="1">
    <location>
        <begin position="328"/>
        <end position="339"/>
    </location>
</feature>
<name>A0A1Q9BSC2_SYMMI</name>
<evidence type="ECO:0000313" key="3">
    <source>
        <dbReference type="EMBL" id="OLP73534.1"/>
    </source>
</evidence>
<protein>
    <recommendedName>
        <fullName evidence="2">ParB/Spo0J HTH domain-containing protein</fullName>
    </recommendedName>
</protein>
<feature type="compositionally biased region" description="Basic and acidic residues" evidence="1">
    <location>
        <begin position="350"/>
        <end position="359"/>
    </location>
</feature>
<evidence type="ECO:0000256" key="1">
    <source>
        <dbReference type="SAM" id="MobiDB-lite"/>
    </source>
</evidence>
<gene>
    <name evidence="3" type="ORF">AK812_SmicGene47198</name>
</gene>
<organism evidence="3 4">
    <name type="scientific">Symbiodinium microadriaticum</name>
    <name type="common">Dinoflagellate</name>
    <name type="synonym">Zooxanthella microadriatica</name>
    <dbReference type="NCBI Taxonomy" id="2951"/>
    <lineage>
        <taxon>Eukaryota</taxon>
        <taxon>Sar</taxon>
        <taxon>Alveolata</taxon>
        <taxon>Dinophyceae</taxon>
        <taxon>Suessiales</taxon>
        <taxon>Symbiodiniaceae</taxon>
        <taxon>Symbiodinium</taxon>
    </lineage>
</organism>
<comment type="caution">
    <text evidence="3">The sequence shown here is derived from an EMBL/GenBank/DDBJ whole genome shotgun (WGS) entry which is preliminary data.</text>
</comment>
<evidence type="ECO:0000313" key="4">
    <source>
        <dbReference type="Proteomes" id="UP000186817"/>
    </source>
</evidence>
<dbReference type="Pfam" id="PF17762">
    <property type="entry name" value="HTH_ParB"/>
    <property type="match status" value="1"/>
</dbReference>
<feature type="region of interest" description="Disordered" evidence="1">
    <location>
        <begin position="328"/>
        <end position="370"/>
    </location>
</feature>
<keyword evidence="4" id="KW-1185">Reference proteome</keyword>
<dbReference type="SUPFAM" id="SSF109709">
    <property type="entry name" value="KorB DNA-binding domain-like"/>
    <property type="match status" value="1"/>
</dbReference>
<feature type="compositionally biased region" description="Acidic residues" evidence="1">
    <location>
        <begin position="340"/>
        <end position="349"/>
    </location>
</feature>
<accession>A0A1Q9BSC2</accession>
<dbReference type="EMBL" id="LSRX01005275">
    <property type="protein sequence ID" value="OLP73534.1"/>
    <property type="molecule type" value="Genomic_DNA"/>
</dbReference>
<dbReference type="Gene3D" id="1.10.10.2830">
    <property type="match status" value="1"/>
</dbReference>
<evidence type="ECO:0000259" key="2">
    <source>
        <dbReference type="Pfam" id="PF17762"/>
    </source>
</evidence>
<proteinExistence type="predicted"/>
<feature type="domain" description="ParB/Spo0J HTH" evidence="2">
    <location>
        <begin position="151"/>
        <end position="208"/>
    </location>
</feature>
<dbReference type="Proteomes" id="UP000186817">
    <property type="component" value="Unassembled WGS sequence"/>
</dbReference>